<dbReference type="PROSITE" id="PS00743">
    <property type="entry name" value="BETA_LACTAMASE_B_1"/>
    <property type="match status" value="1"/>
</dbReference>
<keyword evidence="10" id="KW-0862">Zinc</keyword>
<dbReference type="GO" id="GO:0017001">
    <property type="term" value="P:antibiotic catabolic process"/>
    <property type="evidence" value="ECO:0007669"/>
    <property type="project" value="InterPro"/>
</dbReference>
<dbReference type="SUPFAM" id="SSF56281">
    <property type="entry name" value="Metallo-hydrolase/oxidoreductase"/>
    <property type="match status" value="1"/>
</dbReference>
<dbReference type="Pfam" id="PF00753">
    <property type="entry name" value="Lactamase_B"/>
    <property type="match status" value="1"/>
</dbReference>
<keyword evidence="11" id="KW-0046">Antibiotic resistance</keyword>
<dbReference type="KEGG" id="mlir:LPB04_06185"/>
<evidence type="ECO:0000256" key="5">
    <source>
        <dbReference type="ARBA" id="ARBA00012865"/>
    </source>
</evidence>
<dbReference type="CDD" id="cd06262">
    <property type="entry name" value="metallo-hydrolase-like_MBL-fold"/>
    <property type="match status" value="1"/>
</dbReference>
<evidence type="ECO:0000256" key="7">
    <source>
        <dbReference type="ARBA" id="ARBA00022729"/>
    </source>
</evidence>
<sequence length="348" mass="37205">MTRSLPATMRVFERGWLSSNNVLFIGEETALVDSGYVTHAPQTLALVRHALGGRPLHRLLNTHLHSDHCGGNAALQAAYGCHTAIPAAEGVKVAAWDEDALSFRATGQQCARFTFDALLAPGQSLELGDMDWEVLGAPGHDPHALLLFCAQEGILIAGDALWENGFGVIFPELAGEPGFNETRATLDLIATLDARIVIPGHGRMFADVAGALQRAWSRLDYLSSAPQRNAENAIKVLVKFLLLERQRVALADLPGLLASIPMVGSALRQMDLASLAADQTLLERVGSDAARPAALAQSGRVGGSPAHAFNERLPATSFEPYLRLANWAISSLLRAQAARIDGNFLVDA</sequence>
<comment type="cofactor">
    <cofactor evidence="2">
        <name>Zn(2+)</name>
        <dbReference type="ChEBI" id="CHEBI:29105"/>
    </cofactor>
</comment>
<evidence type="ECO:0000256" key="1">
    <source>
        <dbReference type="ARBA" id="ARBA00001526"/>
    </source>
</evidence>
<evidence type="ECO:0000256" key="2">
    <source>
        <dbReference type="ARBA" id="ARBA00001947"/>
    </source>
</evidence>
<keyword evidence="9 13" id="KW-0378">Hydrolase</keyword>
<dbReference type="InterPro" id="IPR036866">
    <property type="entry name" value="RibonucZ/Hydroxyglut_hydro"/>
</dbReference>
<dbReference type="GO" id="GO:0046677">
    <property type="term" value="P:response to antibiotic"/>
    <property type="evidence" value="ECO:0007669"/>
    <property type="project" value="UniProtKB-KW"/>
</dbReference>
<evidence type="ECO:0000313" key="13">
    <source>
        <dbReference type="EMBL" id="QOL50872.1"/>
    </source>
</evidence>
<keyword evidence="6" id="KW-0479">Metal-binding</keyword>
<dbReference type="PANTHER" id="PTHR42951:SF14">
    <property type="entry name" value="METALLO-BETA-LACTAMASE SUPERFAMILY PROTEIN"/>
    <property type="match status" value="1"/>
</dbReference>
<dbReference type="GO" id="GO:0008270">
    <property type="term" value="F:zinc ion binding"/>
    <property type="evidence" value="ECO:0007669"/>
    <property type="project" value="InterPro"/>
</dbReference>
<evidence type="ECO:0000256" key="9">
    <source>
        <dbReference type="ARBA" id="ARBA00022801"/>
    </source>
</evidence>
<dbReference type="AlphaFoldDB" id="A0A7L9U9E2"/>
<keyword evidence="8" id="KW-0574">Periplasm</keyword>
<name>A0A7L9U9E2_9BURK</name>
<reference evidence="13 14" key="1">
    <citation type="submission" date="2020-10" db="EMBL/GenBank/DDBJ databases">
        <title>Genome sequencing of Massilia sp. LPB0304.</title>
        <authorList>
            <person name="Kim J."/>
        </authorList>
    </citation>
    <scope>NUCLEOTIDE SEQUENCE [LARGE SCALE GENOMIC DNA]</scope>
    <source>
        <strain evidence="13 14">LPB0304</strain>
    </source>
</reference>
<dbReference type="InterPro" id="IPR001018">
    <property type="entry name" value="Beta-lactamase_class-B_CS"/>
</dbReference>
<evidence type="ECO:0000256" key="4">
    <source>
        <dbReference type="ARBA" id="ARBA00005250"/>
    </source>
</evidence>
<dbReference type="Gene3D" id="3.60.15.10">
    <property type="entry name" value="Ribonuclease Z/Hydroxyacylglutathione hydrolase-like"/>
    <property type="match status" value="1"/>
</dbReference>
<dbReference type="EMBL" id="CP062941">
    <property type="protein sequence ID" value="QOL50872.1"/>
    <property type="molecule type" value="Genomic_DNA"/>
</dbReference>
<dbReference type="GO" id="GO:0008800">
    <property type="term" value="F:beta-lactamase activity"/>
    <property type="evidence" value="ECO:0007669"/>
    <property type="project" value="UniProtKB-EC"/>
</dbReference>
<proteinExistence type="inferred from homology"/>
<evidence type="ECO:0000256" key="3">
    <source>
        <dbReference type="ARBA" id="ARBA00004418"/>
    </source>
</evidence>
<comment type="similarity">
    <text evidence="4">Belongs to the metallo-beta-lactamase superfamily. Class-B beta-lactamase family.</text>
</comment>
<evidence type="ECO:0000313" key="14">
    <source>
        <dbReference type="Proteomes" id="UP000593875"/>
    </source>
</evidence>
<dbReference type="PANTHER" id="PTHR42951">
    <property type="entry name" value="METALLO-BETA-LACTAMASE DOMAIN-CONTAINING"/>
    <property type="match status" value="1"/>
</dbReference>
<organism evidence="13 14">
    <name type="scientific">Massilia litorea</name>
    <dbReference type="NCBI Taxonomy" id="2769491"/>
    <lineage>
        <taxon>Bacteria</taxon>
        <taxon>Pseudomonadati</taxon>
        <taxon>Pseudomonadota</taxon>
        <taxon>Betaproteobacteria</taxon>
        <taxon>Burkholderiales</taxon>
        <taxon>Oxalobacteraceae</taxon>
        <taxon>Telluria group</taxon>
        <taxon>Massilia</taxon>
    </lineage>
</organism>
<comment type="catalytic activity">
    <reaction evidence="1">
        <text>a beta-lactam + H2O = a substituted beta-amino acid</text>
        <dbReference type="Rhea" id="RHEA:20401"/>
        <dbReference type="ChEBI" id="CHEBI:15377"/>
        <dbReference type="ChEBI" id="CHEBI:35627"/>
        <dbReference type="ChEBI" id="CHEBI:140347"/>
        <dbReference type="EC" id="3.5.2.6"/>
    </reaction>
</comment>
<gene>
    <name evidence="13" type="ORF">LPB04_06185</name>
</gene>
<keyword evidence="7" id="KW-0732">Signal</keyword>
<evidence type="ECO:0000256" key="10">
    <source>
        <dbReference type="ARBA" id="ARBA00022833"/>
    </source>
</evidence>
<evidence type="ECO:0000256" key="11">
    <source>
        <dbReference type="ARBA" id="ARBA00023251"/>
    </source>
</evidence>
<dbReference type="SMART" id="SM00849">
    <property type="entry name" value="Lactamase_B"/>
    <property type="match status" value="1"/>
</dbReference>
<comment type="subcellular location">
    <subcellularLocation>
        <location evidence="3">Periplasm</location>
    </subcellularLocation>
</comment>
<evidence type="ECO:0000256" key="8">
    <source>
        <dbReference type="ARBA" id="ARBA00022764"/>
    </source>
</evidence>
<feature type="domain" description="Metallo-beta-lactamase" evidence="12">
    <location>
        <begin position="18"/>
        <end position="201"/>
    </location>
</feature>
<dbReference type="EC" id="3.5.2.6" evidence="5"/>
<dbReference type="RefSeq" id="WP_193687856.1">
    <property type="nucleotide sequence ID" value="NZ_CP062941.1"/>
</dbReference>
<protein>
    <recommendedName>
        <fullName evidence="5">beta-lactamase</fullName>
        <ecNumber evidence="5">3.5.2.6</ecNumber>
    </recommendedName>
</protein>
<accession>A0A7L9U9E2</accession>
<keyword evidence="14" id="KW-1185">Reference proteome</keyword>
<evidence type="ECO:0000256" key="6">
    <source>
        <dbReference type="ARBA" id="ARBA00022723"/>
    </source>
</evidence>
<dbReference type="Proteomes" id="UP000593875">
    <property type="component" value="Chromosome"/>
</dbReference>
<dbReference type="InterPro" id="IPR001279">
    <property type="entry name" value="Metallo-B-lactamas"/>
</dbReference>
<dbReference type="InterPro" id="IPR050855">
    <property type="entry name" value="NDM-1-like"/>
</dbReference>
<dbReference type="GO" id="GO:0042597">
    <property type="term" value="C:periplasmic space"/>
    <property type="evidence" value="ECO:0007669"/>
    <property type="project" value="UniProtKB-SubCell"/>
</dbReference>
<evidence type="ECO:0000259" key="12">
    <source>
        <dbReference type="SMART" id="SM00849"/>
    </source>
</evidence>